<keyword evidence="2 7" id="KW-0690">Ribosome biogenesis</keyword>
<comment type="function">
    <text evidence="7">Involved in nucleolar processing of pre-18S ribosomal RNA.</text>
</comment>
<dbReference type="GO" id="GO:0005732">
    <property type="term" value="C:sno(s)RNA-containing ribonucleoprotein complex"/>
    <property type="evidence" value="ECO:0007669"/>
    <property type="project" value="UniProtKB-UniRule"/>
</dbReference>
<protein>
    <recommendedName>
        <fullName evidence="7">U3 small nucleolar ribonucleoprotein protein MPP10</fullName>
    </recommendedName>
</protein>
<comment type="similarity">
    <text evidence="6 7">Belongs to the MPP10 family.</text>
</comment>
<reference evidence="9" key="2">
    <citation type="submission" date="2020-01" db="EMBL/GenBank/DDBJ databases">
        <authorList>
            <person name="Korhonen P.K.K."/>
            <person name="Guangxu M.G."/>
            <person name="Wang T.W."/>
            <person name="Stroehlein A.J.S."/>
            <person name="Young N.D."/>
            <person name="Ang C.-S.A."/>
            <person name="Fernando D.W.F."/>
            <person name="Lu H.L."/>
            <person name="Taylor S.T."/>
            <person name="Ehtesham M.E.M."/>
            <person name="Najaraj S.H.N."/>
            <person name="Harsha G.H.G."/>
            <person name="Madugundu A.M."/>
            <person name="Renuse S.R."/>
            <person name="Holt D.H."/>
            <person name="Pandey A.P."/>
            <person name="Papenfuss A.P."/>
            <person name="Gasser R.B.G."/>
            <person name="Fischer K.F."/>
        </authorList>
    </citation>
    <scope>NUCLEOTIDE SEQUENCE</scope>
    <source>
        <strain evidence="9">SSS_KF_BRIS2020</strain>
    </source>
</reference>
<gene>
    <name evidence="9" type="ORF">SSS_8617</name>
</gene>
<name>A0A834RAI9_SARSC</name>
<dbReference type="Proteomes" id="UP000070412">
    <property type="component" value="Unassembled WGS sequence"/>
</dbReference>
<evidence type="ECO:0000256" key="3">
    <source>
        <dbReference type="ARBA" id="ARBA00022552"/>
    </source>
</evidence>
<dbReference type="GO" id="GO:0006364">
    <property type="term" value="P:rRNA processing"/>
    <property type="evidence" value="ECO:0007669"/>
    <property type="project" value="UniProtKB-KW"/>
</dbReference>
<feature type="region of interest" description="Disordered" evidence="8">
    <location>
        <begin position="521"/>
        <end position="541"/>
    </location>
</feature>
<evidence type="ECO:0000256" key="6">
    <source>
        <dbReference type="ARBA" id="ARBA00029455"/>
    </source>
</evidence>
<evidence type="ECO:0000313" key="10">
    <source>
        <dbReference type="EnsemblMetazoa" id="KAF7492860.1"/>
    </source>
</evidence>
<dbReference type="GO" id="GO:0034457">
    <property type="term" value="C:Mpp10 complex"/>
    <property type="evidence" value="ECO:0007669"/>
    <property type="project" value="UniProtKB-UniRule"/>
</dbReference>
<evidence type="ECO:0000313" key="11">
    <source>
        <dbReference type="Proteomes" id="UP000070412"/>
    </source>
</evidence>
<keyword evidence="4 7" id="KW-0539">Nucleus</keyword>
<dbReference type="EMBL" id="WVUK01000056">
    <property type="protein sequence ID" value="KAF7492860.1"/>
    <property type="molecule type" value="Genomic_DNA"/>
</dbReference>
<dbReference type="AlphaFoldDB" id="A0A834RAI9"/>
<evidence type="ECO:0000256" key="7">
    <source>
        <dbReference type="PIRNR" id="PIRNR017300"/>
    </source>
</evidence>
<evidence type="ECO:0000256" key="4">
    <source>
        <dbReference type="ARBA" id="ARBA00023242"/>
    </source>
</evidence>
<keyword evidence="11" id="KW-1185">Reference proteome</keyword>
<dbReference type="InterPro" id="IPR012173">
    <property type="entry name" value="Mpp10"/>
</dbReference>
<dbReference type="PANTHER" id="PTHR17039">
    <property type="entry name" value="U3 SMALL NUCLEOLAR RIBONUCLEOPROTEIN PROTEIN MPP10"/>
    <property type="match status" value="1"/>
</dbReference>
<keyword evidence="3 7" id="KW-0698">rRNA processing</keyword>
<reference evidence="10" key="3">
    <citation type="submission" date="2022-06" db="UniProtKB">
        <authorList>
            <consortium name="EnsemblMetazoa"/>
        </authorList>
    </citation>
    <scope>IDENTIFICATION</scope>
</reference>
<evidence type="ECO:0000256" key="5">
    <source>
        <dbReference type="ARBA" id="ARBA00023274"/>
    </source>
</evidence>
<proteinExistence type="inferred from homology"/>
<feature type="region of interest" description="Disordered" evidence="8">
    <location>
        <begin position="596"/>
        <end position="617"/>
    </location>
</feature>
<evidence type="ECO:0000256" key="1">
    <source>
        <dbReference type="ARBA" id="ARBA00004604"/>
    </source>
</evidence>
<evidence type="ECO:0000256" key="8">
    <source>
        <dbReference type="SAM" id="MobiDB-lite"/>
    </source>
</evidence>
<accession>A0A834RAI9</accession>
<feature type="compositionally biased region" description="Basic residues" evidence="8">
    <location>
        <begin position="530"/>
        <end position="541"/>
    </location>
</feature>
<comment type="subcellular location">
    <subcellularLocation>
        <location evidence="1 7">Nucleus</location>
        <location evidence="1 7">Nucleolus</location>
    </subcellularLocation>
</comment>
<reference evidence="11" key="1">
    <citation type="journal article" date="2020" name="PLoS Negl. Trop. Dis.">
        <title>High-quality nuclear genome for Sarcoptes scabiei-A critical resource for a neglected parasite.</title>
        <authorList>
            <person name="Korhonen P.K."/>
            <person name="Gasser R.B."/>
            <person name="Ma G."/>
            <person name="Wang T."/>
            <person name="Stroehlein A.J."/>
            <person name="Young N.D."/>
            <person name="Ang C.S."/>
            <person name="Fernando D.D."/>
            <person name="Lu H.C."/>
            <person name="Taylor S."/>
            <person name="Reynolds S.L."/>
            <person name="Mofiz E."/>
            <person name="Najaraj S.H."/>
            <person name="Gowda H."/>
            <person name="Madugundu A."/>
            <person name="Renuse S."/>
            <person name="Holt D."/>
            <person name="Pandey A."/>
            <person name="Papenfuss A.T."/>
            <person name="Fischer K."/>
        </authorList>
    </citation>
    <scope>NUCLEOTIDE SEQUENCE [LARGE SCALE GENOMIC DNA]</scope>
</reference>
<dbReference type="OrthoDB" id="445326at2759"/>
<keyword evidence="5 7" id="KW-0687">Ribonucleoprotein</keyword>
<dbReference type="PIRSF" id="PIRSF017300">
    <property type="entry name" value="snoRNP_Mpp10"/>
    <property type="match status" value="1"/>
</dbReference>
<feature type="compositionally biased region" description="Polar residues" evidence="8">
    <location>
        <begin position="606"/>
        <end position="617"/>
    </location>
</feature>
<evidence type="ECO:0000256" key="2">
    <source>
        <dbReference type="ARBA" id="ARBA00022517"/>
    </source>
</evidence>
<dbReference type="PANTHER" id="PTHR17039:SF0">
    <property type="entry name" value="U3 SMALL NUCLEOLAR RIBONUCLEOPROTEIN PROTEIN MPP10"/>
    <property type="match status" value="1"/>
</dbReference>
<dbReference type="EnsemblMetazoa" id="SSS_8617s_mrna">
    <property type="protein sequence ID" value="KAF7492860.1"/>
    <property type="gene ID" value="SSS_8617"/>
</dbReference>
<sequence length="617" mass="72929">MKKMAPEIDQKLLEKFQSNFSNLDNLILHNDDAKRNFQQISKFLYDHGQQCVRELDEQIISKSSNGNRPLQNLFIDGFENEQIWQQLEVFNEIFLYNSGKEYSKLLSSKSLISFGLEMNENLKSNDIKSILKKSKESLNIKSKQTISFNLNSIDKSDEIRKETNHQKENHFDCQHVKVDFFDREEMEQFLNDEDEKAMNYDETKEIDDENEIDYFMHSFSSDSDDEYEEAKYSDFFDPPKSNLLKQSIEVDDPAECDPFEDVDDVDLEYEKNEIDMKLKNLADNDDETNIDLDGKSEYEKSQIKLEKKIKKAEEELLMPHNIRWQLSGETIATIRPSNSLLEEHLQFDHVSRPAPIITDETTNRLEELIKQRIKDKVFDDVERKTKPEKEVFEFRKRIMLESEKSKASLSEIYEQEYLRQKEKEQELNSKQDVFQRMSFENEESETKKQIRKEIRLLFRKLDALSAFHYTPRAPEPEVKIINNLPAITVEEVVPETINEMKLLAPEEVFSTRNNKVLQDKTERTKTDKNRARRLKKKKQKIRGQFVQSKSTKLEIKDKLAKKKSLIDAKEDRKSLSSSTKFFERLQEKNLEQKIDRISDRKKAKQVRTNAAKNLKLS</sequence>
<organism evidence="9">
    <name type="scientific">Sarcoptes scabiei</name>
    <name type="common">Itch mite</name>
    <name type="synonym">Acarus scabiei</name>
    <dbReference type="NCBI Taxonomy" id="52283"/>
    <lineage>
        <taxon>Eukaryota</taxon>
        <taxon>Metazoa</taxon>
        <taxon>Ecdysozoa</taxon>
        <taxon>Arthropoda</taxon>
        <taxon>Chelicerata</taxon>
        <taxon>Arachnida</taxon>
        <taxon>Acari</taxon>
        <taxon>Acariformes</taxon>
        <taxon>Sarcoptiformes</taxon>
        <taxon>Astigmata</taxon>
        <taxon>Psoroptidia</taxon>
        <taxon>Sarcoptoidea</taxon>
        <taxon>Sarcoptidae</taxon>
        <taxon>Sarcoptinae</taxon>
        <taxon>Sarcoptes</taxon>
    </lineage>
</organism>
<dbReference type="Pfam" id="PF04006">
    <property type="entry name" value="Mpp10"/>
    <property type="match status" value="1"/>
</dbReference>
<evidence type="ECO:0000313" key="9">
    <source>
        <dbReference type="EMBL" id="KAF7492860.1"/>
    </source>
</evidence>
<dbReference type="GO" id="GO:0032040">
    <property type="term" value="C:small-subunit processome"/>
    <property type="evidence" value="ECO:0007669"/>
    <property type="project" value="TreeGrafter"/>
</dbReference>